<comment type="caution">
    <text evidence="7">The sequence shown here is derived from an EMBL/GenBank/DDBJ whole genome shotgun (WGS) entry which is preliminary data.</text>
</comment>
<protein>
    <submittedName>
        <fullName evidence="7">Cytochrome c oxidase assembly protein</fullName>
    </submittedName>
</protein>
<keyword evidence="8" id="KW-1185">Reference proteome</keyword>
<organism evidence="7 8">
    <name type="scientific">Allosphingosinicella ginsenosidimutans</name>
    <dbReference type="NCBI Taxonomy" id="1176539"/>
    <lineage>
        <taxon>Bacteria</taxon>
        <taxon>Pseudomonadati</taxon>
        <taxon>Pseudomonadota</taxon>
        <taxon>Alphaproteobacteria</taxon>
        <taxon>Sphingomonadales</taxon>
        <taxon>Sphingomonadaceae</taxon>
        <taxon>Allosphingosinicella</taxon>
    </lineage>
</organism>
<dbReference type="AlphaFoldDB" id="A0A5C6TWC5"/>
<feature type="transmembrane region" description="Helical" evidence="6">
    <location>
        <begin position="48"/>
        <end position="68"/>
    </location>
</feature>
<evidence type="ECO:0000256" key="6">
    <source>
        <dbReference type="SAM" id="Phobius"/>
    </source>
</evidence>
<keyword evidence="5 6" id="KW-0472">Membrane</keyword>
<name>A0A5C6TWC5_9SPHN</name>
<feature type="transmembrane region" description="Helical" evidence="6">
    <location>
        <begin position="99"/>
        <end position="116"/>
    </location>
</feature>
<keyword evidence="3 6" id="KW-0812">Transmembrane</keyword>
<evidence type="ECO:0000313" key="7">
    <source>
        <dbReference type="EMBL" id="TXC64175.1"/>
    </source>
</evidence>
<sequence>MIPYCGAPPVPGSLLERWNGDPILIAALVGIAAFHLARAPAAERRLAAAGWIVAAFAFLSPLCALSVSLFSARVLQHMILALIAAPLIAAGLPGGRGRTIWASALAFSAALWFWHMPAPYDATFRSDLTYWAMHATLFGGAIWLWRDLIHHSPERTFHVLAAGTAASVAMALLGAVLALCNRPLFLWHLPYTADWGFTPLADQQLGGVIMWVPGGVLFLLAAMRSMSALWHRPARPATR</sequence>
<dbReference type="InterPro" id="IPR019108">
    <property type="entry name" value="Caa3_assmbl_CtaG-rel"/>
</dbReference>
<comment type="subcellular location">
    <subcellularLocation>
        <location evidence="1">Cell membrane</location>
        <topology evidence="1">Multi-pass membrane protein</topology>
    </subcellularLocation>
</comment>
<dbReference type="RefSeq" id="WP_147043581.1">
    <property type="nucleotide sequence ID" value="NZ_BAABIR010000001.1"/>
</dbReference>
<dbReference type="GO" id="GO:0005886">
    <property type="term" value="C:plasma membrane"/>
    <property type="evidence" value="ECO:0007669"/>
    <property type="project" value="UniProtKB-SubCell"/>
</dbReference>
<gene>
    <name evidence="7" type="ORF">FRZ32_11205</name>
</gene>
<dbReference type="OrthoDB" id="259025at2"/>
<accession>A0A5C6TWC5</accession>
<feature type="transmembrane region" description="Helical" evidence="6">
    <location>
        <begin position="205"/>
        <end position="223"/>
    </location>
</feature>
<feature type="transmembrane region" description="Helical" evidence="6">
    <location>
        <begin position="74"/>
        <end position="92"/>
    </location>
</feature>
<feature type="transmembrane region" description="Helical" evidence="6">
    <location>
        <begin position="128"/>
        <end position="145"/>
    </location>
</feature>
<dbReference type="EMBL" id="VOQQ01000001">
    <property type="protein sequence ID" value="TXC64175.1"/>
    <property type="molecule type" value="Genomic_DNA"/>
</dbReference>
<dbReference type="Pfam" id="PF09678">
    <property type="entry name" value="Caa3_CtaG"/>
    <property type="match status" value="2"/>
</dbReference>
<evidence type="ECO:0000256" key="2">
    <source>
        <dbReference type="ARBA" id="ARBA00022475"/>
    </source>
</evidence>
<evidence type="ECO:0000256" key="5">
    <source>
        <dbReference type="ARBA" id="ARBA00023136"/>
    </source>
</evidence>
<evidence type="ECO:0000256" key="1">
    <source>
        <dbReference type="ARBA" id="ARBA00004651"/>
    </source>
</evidence>
<dbReference type="Proteomes" id="UP000321249">
    <property type="component" value="Unassembled WGS sequence"/>
</dbReference>
<evidence type="ECO:0000313" key="8">
    <source>
        <dbReference type="Proteomes" id="UP000321249"/>
    </source>
</evidence>
<keyword evidence="4 6" id="KW-1133">Transmembrane helix</keyword>
<feature type="transmembrane region" description="Helical" evidence="6">
    <location>
        <begin position="157"/>
        <end position="185"/>
    </location>
</feature>
<reference evidence="7 8" key="1">
    <citation type="journal article" date="2015" name="J. Microbiol.">
        <title>Sphingosinicella ginsenosidimutans sp. nov., with ginsenoside converting activity.</title>
        <authorList>
            <person name="Kim J.K."/>
            <person name="Kang M.S."/>
            <person name="Park S.C."/>
            <person name="Kim K.M."/>
            <person name="Choi K."/>
            <person name="Yoon M.H."/>
            <person name="Im W.T."/>
        </authorList>
    </citation>
    <scope>NUCLEOTIDE SEQUENCE [LARGE SCALE GENOMIC DNA]</scope>
    <source>
        <strain evidence="7 8">BS-11</strain>
    </source>
</reference>
<evidence type="ECO:0000256" key="4">
    <source>
        <dbReference type="ARBA" id="ARBA00022989"/>
    </source>
</evidence>
<proteinExistence type="predicted"/>
<keyword evidence="2" id="KW-1003">Cell membrane</keyword>
<evidence type="ECO:0000256" key="3">
    <source>
        <dbReference type="ARBA" id="ARBA00022692"/>
    </source>
</evidence>
<feature type="transmembrane region" description="Helical" evidence="6">
    <location>
        <begin position="23"/>
        <end position="41"/>
    </location>
</feature>